<evidence type="ECO:0000313" key="1">
    <source>
        <dbReference type="EMBL" id="JAH18130.1"/>
    </source>
</evidence>
<accession>A0A0E9QPG5</accession>
<reference evidence="1" key="1">
    <citation type="submission" date="2014-11" db="EMBL/GenBank/DDBJ databases">
        <authorList>
            <person name="Amaro Gonzalez C."/>
        </authorList>
    </citation>
    <scope>NUCLEOTIDE SEQUENCE</scope>
</reference>
<organism evidence="1">
    <name type="scientific">Anguilla anguilla</name>
    <name type="common">European freshwater eel</name>
    <name type="synonym">Muraena anguilla</name>
    <dbReference type="NCBI Taxonomy" id="7936"/>
    <lineage>
        <taxon>Eukaryota</taxon>
        <taxon>Metazoa</taxon>
        <taxon>Chordata</taxon>
        <taxon>Craniata</taxon>
        <taxon>Vertebrata</taxon>
        <taxon>Euteleostomi</taxon>
        <taxon>Actinopterygii</taxon>
        <taxon>Neopterygii</taxon>
        <taxon>Teleostei</taxon>
        <taxon>Anguilliformes</taxon>
        <taxon>Anguillidae</taxon>
        <taxon>Anguilla</taxon>
    </lineage>
</organism>
<reference evidence="1" key="2">
    <citation type="journal article" date="2015" name="Fish Shellfish Immunol.">
        <title>Early steps in the European eel (Anguilla anguilla)-Vibrio vulnificus interaction in the gills: Role of the RtxA13 toxin.</title>
        <authorList>
            <person name="Callol A."/>
            <person name="Pajuelo D."/>
            <person name="Ebbesson L."/>
            <person name="Teles M."/>
            <person name="MacKenzie S."/>
            <person name="Amaro C."/>
        </authorList>
    </citation>
    <scope>NUCLEOTIDE SEQUENCE</scope>
</reference>
<protein>
    <submittedName>
        <fullName evidence="1">Uncharacterized protein</fullName>
    </submittedName>
</protein>
<name>A0A0E9QPG5_ANGAN</name>
<dbReference type="EMBL" id="GBXM01090447">
    <property type="protein sequence ID" value="JAH18130.1"/>
    <property type="molecule type" value="Transcribed_RNA"/>
</dbReference>
<proteinExistence type="predicted"/>
<sequence length="47" mass="5495">MLLYEAKKNSQLRHNLLAILANKHLSSNTEPIIQAYTVFRIVLKTHY</sequence>
<dbReference type="AlphaFoldDB" id="A0A0E9QPG5"/>